<dbReference type="SUPFAM" id="SSF55174">
    <property type="entry name" value="Alpha-L RNA-binding motif"/>
    <property type="match status" value="1"/>
</dbReference>
<proteinExistence type="inferred from homology"/>
<keyword evidence="1 3" id="KW-0694">RNA-binding</keyword>
<evidence type="ECO:0000259" key="4">
    <source>
        <dbReference type="SMART" id="SM00363"/>
    </source>
</evidence>
<organism evidence="5 6">
    <name type="scientific">Leucobacter iarius</name>
    <dbReference type="NCBI Taxonomy" id="333963"/>
    <lineage>
        <taxon>Bacteria</taxon>
        <taxon>Bacillati</taxon>
        <taxon>Actinomycetota</taxon>
        <taxon>Actinomycetes</taxon>
        <taxon>Micrococcales</taxon>
        <taxon>Microbacteriaceae</taxon>
        <taxon>Leucobacter</taxon>
    </lineage>
</organism>
<keyword evidence="6" id="KW-1185">Reference proteome</keyword>
<dbReference type="PIRSF" id="PIRSF005578">
    <property type="entry name" value="TlyA"/>
    <property type="match status" value="1"/>
</dbReference>
<dbReference type="InterPro" id="IPR002942">
    <property type="entry name" value="S4_RNA-bd"/>
</dbReference>
<gene>
    <name evidence="5" type="ORF">GCM10009768_30860</name>
</gene>
<feature type="domain" description="RNA-binding S4" evidence="4">
    <location>
        <begin position="16"/>
        <end position="80"/>
    </location>
</feature>
<dbReference type="RefSeq" id="WP_344033522.1">
    <property type="nucleotide sequence ID" value="NZ_BAAAOB010000006.1"/>
</dbReference>
<dbReference type="CDD" id="cd02440">
    <property type="entry name" value="AdoMet_MTases"/>
    <property type="match status" value="1"/>
</dbReference>
<reference evidence="5 6" key="1">
    <citation type="journal article" date="2019" name="Int. J. Syst. Evol. Microbiol.">
        <title>The Global Catalogue of Microorganisms (GCM) 10K type strain sequencing project: providing services to taxonomists for standard genome sequencing and annotation.</title>
        <authorList>
            <consortium name="The Broad Institute Genomics Platform"/>
            <consortium name="The Broad Institute Genome Sequencing Center for Infectious Disease"/>
            <person name="Wu L."/>
            <person name="Ma J."/>
        </authorList>
    </citation>
    <scope>NUCLEOTIDE SEQUENCE [LARGE SCALE GENOMIC DNA]</scope>
    <source>
        <strain evidence="5 6">JCM 14736</strain>
    </source>
</reference>
<evidence type="ECO:0000313" key="6">
    <source>
        <dbReference type="Proteomes" id="UP001500851"/>
    </source>
</evidence>
<dbReference type="Pfam" id="PF01479">
    <property type="entry name" value="S4"/>
    <property type="match status" value="1"/>
</dbReference>
<dbReference type="Gene3D" id="3.40.50.150">
    <property type="entry name" value="Vaccinia Virus protein VP39"/>
    <property type="match status" value="1"/>
</dbReference>
<protein>
    <submittedName>
        <fullName evidence="5">TlyA family rRNA (Cytidine-2'-O)-methyltransferase</fullName>
    </submittedName>
</protein>
<dbReference type="Proteomes" id="UP001500851">
    <property type="component" value="Unassembled WGS sequence"/>
</dbReference>
<sequence length="281" mass="29278">MAERDASSAVWQGSAERLDRVLPELGLVRSRSRAAELIVSGEVRVDGRVATKAGARIAAGATIAVSGTDRYVSRGAHKLIAGLDGFGVAAADRLALDLGASTGGFTQVLLERGAREVLAVDVGHDQLVPELREDPRVRVVEGCNARELTAAGLAADTGVAEAPTLVVADLSFISLTLILPAIARVAAPRAELILLIKPQFEVGRTGIREGIVVDPALRAEAIRTVLGSAAENGFAVRGLAPSPIAGSHGNREFLVHLSRGGDADPTEWEARIAELVPESTD</sequence>
<comment type="caution">
    <text evidence="5">The sequence shown here is derived from an EMBL/GenBank/DDBJ whole genome shotgun (WGS) entry which is preliminary data.</text>
</comment>
<dbReference type="InterPro" id="IPR002877">
    <property type="entry name" value="RNA_MeTrfase_FtsJ_dom"/>
</dbReference>
<dbReference type="InterPro" id="IPR004538">
    <property type="entry name" value="Hemolysin_A/TlyA"/>
</dbReference>
<evidence type="ECO:0000256" key="3">
    <source>
        <dbReference type="PROSITE-ProRule" id="PRU00182"/>
    </source>
</evidence>
<dbReference type="PANTHER" id="PTHR32319:SF0">
    <property type="entry name" value="BACTERIAL HEMOLYSIN-LIKE PROTEIN"/>
    <property type="match status" value="1"/>
</dbReference>
<evidence type="ECO:0000256" key="1">
    <source>
        <dbReference type="ARBA" id="ARBA00022884"/>
    </source>
</evidence>
<dbReference type="CDD" id="cd00165">
    <property type="entry name" value="S4"/>
    <property type="match status" value="1"/>
</dbReference>
<dbReference type="Pfam" id="PF01728">
    <property type="entry name" value="FtsJ"/>
    <property type="match status" value="1"/>
</dbReference>
<dbReference type="InterPro" id="IPR036986">
    <property type="entry name" value="S4_RNA-bd_sf"/>
</dbReference>
<dbReference type="InterPro" id="IPR029063">
    <property type="entry name" value="SAM-dependent_MTases_sf"/>
</dbReference>
<dbReference type="EMBL" id="BAAAOB010000006">
    <property type="protein sequence ID" value="GAA1799715.1"/>
    <property type="molecule type" value="Genomic_DNA"/>
</dbReference>
<dbReference type="Gene3D" id="3.10.290.10">
    <property type="entry name" value="RNA-binding S4 domain"/>
    <property type="match status" value="1"/>
</dbReference>
<name>A0ABN2LUI3_9MICO</name>
<dbReference type="InterPro" id="IPR047048">
    <property type="entry name" value="TlyA"/>
</dbReference>
<dbReference type="PROSITE" id="PS50889">
    <property type="entry name" value="S4"/>
    <property type="match status" value="1"/>
</dbReference>
<evidence type="ECO:0000313" key="5">
    <source>
        <dbReference type="EMBL" id="GAA1799715.1"/>
    </source>
</evidence>
<accession>A0ABN2LUI3</accession>
<dbReference type="PANTHER" id="PTHR32319">
    <property type="entry name" value="BACTERIAL HEMOLYSIN-LIKE PROTEIN"/>
    <property type="match status" value="1"/>
</dbReference>
<evidence type="ECO:0000256" key="2">
    <source>
        <dbReference type="ARBA" id="ARBA00029460"/>
    </source>
</evidence>
<dbReference type="SUPFAM" id="SSF53335">
    <property type="entry name" value="S-adenosyl-L-methionine-dependent methyltransferases"/>
    <property type="match status" value="1"/>
</dbReference>
<comment type="similarity">
    <text evidence="2">Belongs to the TlyA family.</text>
</comment>
<dbReference type="NCBIfam" id="TIGR00478">
    <property type="entry name" value="tly"/>
    <property type="match status" value="1"/>
</dbReference>
<dbReference type="SMART" id="SM00363">
    <property type="entry name" value="S4"/>
    <property type="match status" value="1"/>
</dbReference>